<protein>
    <recommendedName>
        <fullName evidence="1">NB-ARC domain-containing protein</fullName>
    </recommendedName>
</protein>
<reference evidence="2" key="1">
    <citation type="submission" date="2013-07" db="EMBL/GenBank/DDBJ databases">
        <title>The genome of Eucalyptus grandis.</title>
        <authorList>
            <person name="Schmutz J."/>
            <person name="Hayes R."/>
            <person name="Myburg A."/>
            <person name="Tuskan G."/>
            <person name="Grattapaglia D."/>
            <person name="Rokhsar D.S."/>
        </authorList>
    </citation>
    <scope>NUCLEOTIDE SEQUENCE</scope>
    <source>
        <tissue evidence="2">Leaf extractions</tissue>
    </source>
</reference>
<dbReference type="InterPro" id="IPR027417">
    <property type="entry name" value="P-loop_NTPase"/>
</dbReference>
<dbReference type="STRING" id="71139.A0A059C634"/>
<proteinExistence type="predicted"/>
<evidence type="ECO:0000313" key="2">
    <source>
        <dbReference type="EMBL" id="KCW73380.1"/>
    </source>
</evidence>
<dbReference type="PANTHER" id="PTHR11017:SF570">
    <property type="entry name" value="DISEASE RESISTANCE PROTEIN (TIR-NBS CLASS)-RELATED"/>
    <property type="match status" value="1"/>
</dbReference>
<dbReference type="OMA" id="EREITCL"/>
<dbReference type="GO" id="GO:0043531">
    <property type="term" value="F:ADP binding"/>
    <property type="evidence" value="ECO:0007669"/>
    <property type="project" value="InterPro"/>
</dbReference>
<dbReference type="InterPro" id="IPR002182">
    <property type="entry name" value="NB-ARC"/>
</dbReference>
<dbReference type="EMBL" id="KK198757">
    <property type="protein sequence ID" value="KCW73380.1"/>
    <property type="molecule type" value="Genomic_DNA"/>
</dbReference>
<dbReference type="Gene3D" id="3.40.50.300">
    <property type="entry name" value="P-loop containing nucleotide triphosphate hydrolases"/>
    <property type="match status" value="1"/>
</dbReference>
<accession>A0A059C634</accession>
<gene>
    <name evidence="2" type="ORF">EUGRSUZ_E01851</name>
</gene>
<dbReference type="PANTHER" id="PTHR11017">
    <property type="entry name" value="LEUCINE-RICH REPEAT-CONTAINING PROTEIN"/>
    <property type="match status" value="1"/>
</dbReference>
<dbReference type="Pfam" id="PF00931">
    <property type="entry name" value="NB-ARC"/>
    <property type="match status" value="1"/>
</dbReference>
<sequence length="174" mass="20163">MGKTALAKTVYSQLSIDFSYCCFHSNMQEREITCLHKQLVSTILKGQCFHIKNILEGKKVTKQRLPNKKVLLLLDDAHKASQLDALVQKHEWFDKGSKNIITTRDRGILNTCKTTLVDEAYELIGMDFDHSLKLFSKHAFRRDYPLEQYISHSERIINICHGLPLVFEVMFSFI</sequence>
<dbReference type="AlphaFoldDB" id="A0A059C634"/>
<dbReference type="Gramene" id="KCW73380">
    <property type="protein sequence ID" value="KCW73380"/>
    <property type="gene ID" value="EUGRSUZ_E01851"/>
</dbReference>
<dbReference type="SUPFAM" id="SSF52540">
    <property type="entry name" value="P-loop containing nucleoside triphosphate hydrolases"/>
    <property type="match status" value="1"/>
</dbReference>
<feature type="domain" description="NB-ARC" evidence="1">
    <location>
        <begin position="1"/>
        <end position="142"/>
    </location>
</feature>
<evidence type="ECO:0000259" key="1">
    <source>
        <dbReference type="Pfam" id="PF00931"/>
    </source>
</evidence>
<dbReference type="InParanoid" id="A0A059C634"/>
<dbReference type="GO" id="GO:0006952">
    <property type="term" value="P:defense response"/>
    <property type="evidence" value="ECO:0007669"/>
    <property type="project" value="InterPro"/>
</dbReference>
<organism evidence="2">
    <name type="scientific">Eucalyptus grandis</name>
    <name type="common">Flooded gum</name>
    <dbReference type="NCBI Taxonomy" id="71139"/>
    <lineage>
        <taxon>Eukaryota</taxon>
        <taxon>Viridiplantae</taxon>
        <taxon>Streptophyta</taxon>
        <taxon>Embryophyta</taxon>
        <taxon>Tracheophyta</taxon>
        <taxon>Spermatophyta</taxon>
        <taxon>Magnoliopsida</taxon>
        <taxon>eudicotyledons</taxon>
        <taxon>Gunneridae</taxon>
        <taxon>Pentapetalae</taxon>
        <taxon>rosids</taxon>
        <taxon>malvids</taxon>
        <taxon>Myrtales</taxon>
        <taxon>Myrtaceae</taxon>
        <taxon>Myrtoideae</taxon>
        <taxon>Eucalypteae</taxon>
        <taxon>Eucalyptus</taxon>
    </lineage>
</organism>
<dbReference type="InterPro" id="IPR044974">
    <property type="entry name" value="Disease_R_plants"/>
</dbReference>
<name>A0A059C634_EUCGR</name>